<sequence length="176" mass="19718">MPQEVLRVSVLALRRPPVTRWGTGELRPIAVLPQEPDAAAHTLLRSEDGVETWYLGGRDLVLYSGDTGHHLDNLRAQRPSIWVAMRGQDPKRAEIVDVTADPYEGEGYASDLDLVVEAVPMPEAIRARVADFVAAHHVEIPFKKRKRLPVDPNAMTARAPRVLQPDDKWVNAPRKR</sequence>
<accession>A0A2K8KD42</accession>
<keyword evidence="3" id="KW-1185">Reference proteome</keyword>
<evidence type="ECO:0000313" key="2">
    <source>
        <dbReference type="EMBL" id="ATX67344.1"/>
    </source>
</evidence>
<dbReference type="Proteomes" id="UP000228948">
    <property type="component" value="Chromosome"/>
</dbReference>
<gene>
    <name evidence="2" type="ORF">BG454_17270</name>
</gene>
<dbReference type="STRING" id="441209.GCA_001870665_03240"/>
<dbReference type="KEGG" id="rbg:BG454_17270"/>
<dbReference type="RefSeq" id="WP_071481779.1">
    <property type="nucleotide sequence ID" value="NZ_CP024899.1"/>
</dbReference>
<dbReference type="Pfam" id="PF11749">
    <property type="entry name" value="DUF3305"/>
    <property type="match status" value="1"/>
</dbReference>
<dbReference type="InterPro" id="IPR021736">
    <property type="entry name" value="DUF3305"/>
</dbReference>
<protein>
    <submittedName>
        <fullName evidence="2">DUF3305 domain-containing protein</fullName>
    </submittedName>
</protein>
<dbReference type="OrthoDB" id="7271084at2"/>
<reference evidence="2 3" key="1">
    <citation type="submission" date="2017-11" db="EMBL/GenBank/DDBJ databases">
        <title>Revised Sequence and Annotation of the Rhodobaca barguzinensis strain alga05 Genome.</title>
        <authorList>
            <person name="Kopejtka K."/>
            <person name="Tomasch J.M."/>
            <person name="Bunk B."/>
            <person name="Koblizek M."/>
        </authorList>
    </citation>
    <scope>NUCLEOTIDE SEQUENCE [LARGE SCALE GENOMIC DNA]</scope>
    <source>
        <strain evidence="3">alga05</strain>
    </source>
</reference>
<name>A0A2K8KD42_9RHOB</name>
<dbReference type="AlphaFoldDB" id="A0A2K8KD42"/>
<feature type="region of interest" description="Disordered" evidence="1">
    <location>
        <begin position="151"/>
        <end position="176"/>
    </location>
</feature>
<proteinExistence type="predicted"/>
<dbReference type="EMBL" id="CP024899">
    <property type="protein sequence ID" value="ATX67344.1"/>
    <property type="molecule type" value="Genomic_DNA"/>
</dbReference>
<evidence type="ECO:0000256" key="1">
    <source>
        <dbReference type="SAM" id="MobiDB-lite"/>
    </source>
</evidence>
<evidence type="ECO:0000313" key="3">
    <source>
        <dbReference type="Proteomes" id="UP000228948"/>
    </source>
</evidence>
<organism evidence="2 3">
    <name type="scientific">Roseinatronobacter bogoriensis subsp. barguzinensis</name>
    <dbReference type="NCBI Taxonomy" id="441209"/>
    <lineage>
        <taxon>Bacteria</taxon>
        <taxon>Pseudomonadati</taxon>
        <taxon>Pseudomonadota</taxon>
        <taxon>Alphaproteobacteria</taxon>
        <taxon>Rhodobacterales</taxon>
        <taxon>Paracoccaceae</taxon>
        <taxon>Roseinatronobacter</taxon>
    </lineage>
</organism>